<keyword evidence="2" id="KW-1185">Reference proteome</keyword>
<evidence type="ECO:0000313" key="2">
    <source>
        <dbReference type="Proteomes" id="UP001212152"/>
    </source>
</evidence>
<gene>
    <name evidence="1" type="ORF">HDU87_007607</name>
</gene>
<name>A0AAD5TDZ6_9FUNG</name>
<dbReference type="Proteomes" id="UP001212152">
    <property type="component" value="Unassembled WGS sequence"/>
</dbReference>
<proteinExistence type="predicted"/>
<accession>A0AAD5TDZ6</accession>
<reference evidence="1" key="1">
    <citation type="submission" date="2020-05" db="EMBL/GenBank/DDBJ databases">
        <title>Phylogenomic resolution of chytrid fungi.</title>
        <authorList>
            <person name="Stajich J.E."/>
            <person name="Amses K."/>
            <person name="Simmons R."/>
            <person name="Seto K."/>
            <person name="Myers J."/>
            <person name="Bonds A."/>
            <person name="Quandt C.A."/>
            <person name="Barry K."/>
            <person name="Liu P."/>
            <person name="Grigoriev I."/>
            <person name="Longcore J.E."/>
            <person name="James T.Y."/>
        </authorList>
    </citation>
    <scope>NUCLEOTIDE SEQUENCE</scope>
    <source>
        <strain evidence="1">JEL0379</strain>
    </source>
</reference>
<protein>
    <submittedName>
        <fullName evidence="1">Uncharacterized protein</fullName>
    </submittedName>
</protein>
<dbReference type="AlphaFoldDB" id="A0AAD5TDZ6"/>
<organism evidence="1 2">
    <name type="scientific">Geranomyces variabilis</name>
    <dbReference type="NCBI Taxonomy" id="109894"/>
    <lineage>
        <taxon>Eukaryota</taxon>
        <taxon>Fungi</taxon>
        <taxon>Fungi incertae sedis</taxon>
        <taxon>Chytridiomycota</taxon>
        <taxon>Chytridiomycota incertae sedis</taxon>
        <taxon>Chytridiomycetes</taxon>
        <taxon>Spizellomycetales</taxon>
        <taxon>Powellomycetaceae</taxon>
        <taxon>Geranomyces</taxon>
    </lineage>
</organism>
<evidence type="ECO:0000313" key="1">
    <source>
        <dbReference type="EMBL" id="KAJ3173446.1"/>
    </source>
</evidence>
<comment type="caution">
    <text evidence="1">The sequence shown here is derived from an EMBL/GenBank/DDBJ whole genome shotgun (WGS) entry which is preliminary data.</text>
</comment>
<dbReference type="EMBL" id="JADGJQ010000070">
    <property type="protein sequence ID" value="KAJ3173446.1"/>
    <property type="molecule type" value="Genomic_DNA"/>
</dbReference>
<sequence length="75" mass="8163">MPAASPRINPTVKLIVLTAGGLYAGYAIHQVSQSRAEQDVLVRAASLKQQHSDENILAKWEAERAGKAQVPQQQQ</sequence>